<keyword evidence="10" id="KW-0614">Plasmid</keyword>
<keyword evidence="11" id="KW-1185">Reference proteome</keyword>
<dbReference type="PANTHER" id="PTHR11733:SF241">
    <property type="entry name" value="GH26575P-RELATED"/>
    <property type="match status" value="1"/>
</dbReference>
<evidence type="ECO:0000256" key="5">
    <source>
        <dbReference type="ARBA" id="ARBA00022833"/>
    </source>
</evidence>
<dbReference type="Gene3D" id="1.10.1380.10">
    <property type="entry name" value="Neutral endopeptidase , domain2"/>
    <property type="match status" value="1"/>
</dbReference>
<evidence type="ECO:0000259" key="9">
    <source>
        <dbReference type="Pfam" id="PF05649"/>
    </source>
</evidence>
<dbReference type="InterPro" id="IPR018497">
    <property type="entry name" value="Peptidase_M13_C"/>
</dbReference>
<evidence type="ECO:0000259" key="8">
    <source>
        <dbReference type="Pfam" id="PF01431"/>
    </source>
</evidence>
<dbReference type="Proteomes" id="UP001057738">
    <property type="component" value="Plasmid psa3239"/>
</dbReference>
<feature type="domain" description="Peptidase M13 N-terminal" evidence="9">
    <location>
        <begin position="39"/>
        <end position="407"/>
    </location>
</feature>
<evidence type="ECO:0000256" key="3">
    <source>
        <dbReference type="ARBA" id="ARBA00022723"/>
    </source>
</evidence>
<dbReference type="CDD" id="cd08662">
    <property type="entry name" value="M13"/>
    <property type="match status" value="1"/>
</dbReference>
<feature type="region of interest" description="Disordered" evidence="7">
    <location>
        <begin position="408"/>
        <end position="434"/>
    </location>
</feature>
<dbReference type="Pfam" id="PF05649">
    <property type="entry name" value="Peptidase_M13_N"/>
    <property type="match status" value="1"/>
</dbReference>
<dbReference type="Gene3D" id="3.40.390.10">
    <property type="entry name" value="Collagenase (Catalytic Domain)"/>
    <property type="match status" value="1"/>
</dbReference>
<evidence type="ECO:0000313" key="10">
    <source>
        <dbReference type="EMBL" id="UUY52605.1"/>
    </source>
</evidence>
<gene>
    <name evidence="10" type="ORF">NRK68_35715</name>
</gene>
<dbReference type="InterPro" id="IPR042089">
    <property type="entry name" value="Peptidase_M13_dom_2"/>
</dbReference>
<feature type="compositionally biased region" description="Low complexity" evidence="7">
    <location>
        <begin position="1"/>
        <end position="18"/>
    </location>
</feature>
<keyword evidence="5" id="KW-0862">Zinc</keyword>
<keyword evidence="3" id="KW-0479">Metal-binding</keyword>
<sequence length="673" mass="73229">MTTAPTAARAPARPSAATLDPAAEAHGTEPPLLDLSVRPQDDFHQYASGRWAEGFVLPEHRAEATMLSLLAEQVQEEVAALVRAPGTDPDGRRITDLYTSFMDEPRIEELGVGALAGDLVAIRTAPDRRALARVLGRLQAQGVTGAAAPAVTVDTREYVLDLTPSGLGLPSASLYREARSGRLRERYAVHVAAMLSLAGLPDAESAAARVLRAETLLSGGHIPPDSTGAGAPDIPPVPGTAAELANRDRGFPWPQWLEELGPVPGAARVRIRSAGFLEALEHWWATTPLESLRLWLVWRYVHEMAPFGPRRMFCEHFSFYWRDLTGVRRPWPRRLRATAFVQTAAGDLVGARYLRTHLDPHTLRAATALVNRLATAFRDRLAGADWQSPAGRAADLALLAGMRFDLGGPAADHPGHPRPGRPGPPAGPGPLVTDPADLMGNVKRGRARLFAHQLSRLGGPPDPAEWRVLPQAVTAYYRHGLNQVVVPAGLLRPPVFTAGADPARDHAVLGAIVCHEMAHAFVRAWRTGADRAEFDRRTATLAAQYDHYAPEGPGGRRVSGARTLAENIADIAGLTVAQAAFEEHLASCGVTGAARHRELRRFFVLWASMWRAKRTPERMRERLENDTHAPPRFRCNGVLGHIPGFYEAFGVGEGDRMYIRPAYRLTLMAPRSE</sequence>
<evidence type="ECO:0000256" key="6">
    <source>
        <dbReference type="ARBA" id="ARBA00023049"/>
    </source>
</evidence>
<evidence type="ECO:0000256" key="2">
    <source>
        <dbReference type="ARBA" id="ARBA00022670"/>
    </source>
</evidence>
<comment type="cofactor">
    <cofactor evidence="1">
        <name>Zn(2+)</name>
        <dbReference type="ChEBI" id="CHEBI:29105"/>
    </cofactor>
</comment>
<dbReference type="SUPFAM" id="SSF55486">
    <property type="entry name" value="Metalloproteases ('zincins'), catalytic domain"/>
    <property type="match status" value="1"/>
</dbReference>
<organism evidence="10 11">
    <name type="scientific">Streptomyces yangpuensis</name>
    <dbReference type="NCBI Taxonomy" id="1648182"/>
    <lineage>
        <taxon>Bacteria</taxon>
        <taxon>Bacillati</taxon>
        <taxon>Actinomycetota</taxon>
        <taxon>Actinomycetes</taxon>
        <taxon>Kitasatosporales</taxon>
        <taxon>Streptomycetaceae</taxon>
        <taxon>Streptomyces</taxon>
    </lineage>
</organism>
<dbReference type="RefSeq" id="WP_183068802.1">
    <property type="nucleotide sequence ID" value="NZ_CP102516.1"/>
</dbReference>
<evidence type="ECO:0000256" key="1">
    <source>
        <dbReference type="ARBA" id="ARBA00001947"/>
    </source>
</evidence>
<evidence type="ECO:0000313" key="11">
    <source>
        <dbReference type="Proteomes" id="UP001057738"/>
    </source>
</evidence>
<dbReference type="PANTHER" id="PTHR11733">
    <property type="entry name" value="ZINC METALLOPROTEASE FAMILY M13 NEPRILYSIN-RELATED"/>
    <property type="match status" value="1"/>
</dbReference>
<name>A0ABY5Q8P6_9ACTN</name>
<keyword evidence="6" id="KW-0482">Metalloprotease</keyword>
<reference evidence="10" key="1">
    <citation type="submission" date="2022-08" db="EMBL/GenBank/DDBJ databases">
        <authorList>
            <person name="Tian L."/>
        </authorList>
    </citation>
    <scope>NUCLEOTIDE SEQUENCE</scope>
    <source>
        <strain evidence="10">CM253</strain>
        <plasmid evidence="10">psa3239</plasmid>
    </source>
</reference>
<keyword evidence="4" id="KW-0378">Hydrolase</keyword>
<keyword evidence="2" id="KW-0645">Protease</keyword>
<feature type="region of interest" description="Disordered" evidence="7">
    <location>
        <begin position="1"/>
        <end position="36"/>
    </location>
</feature>
<dbReference type="GeneID" id="95578890"/>
<dbReference type="EMBL" id="CP102516">
    <property type="protein sequence ID" value="UUY52605.1"/>
    <property type="molecule type" value="Genomic_DNA"/>
</dbReference>
<proteinExistence type="predicted"/>
<protein>
    <submittedName>
        <fullName evidence="10">M13 family metallopeptidase</fullName>
    </submittedName>
</protein>
<dbReference type="Pfam" id="PF01431">
    <property type="entry name" value="Peptidase_M13"/>
    <property type="match status" value="1"/>
</dbReference>
<dbReference type="InterPro" id="IPR008753">
    <property type="entry name" value="Peptidase_M13_N"/>
</dbReference>
<evidence type="ECO:0000256" key="7">
    <source>
        <dbReference type="SAM" id="MobiDB-lite"/>
    </source>
</evidence>
<evidence type="ECO:0000256" key="4">
    <source>
        <dbReference type="ARBA" id="ARBA00022801"/>
    </source>
</evidence>
<dbReference type="InterPro" id="IPR024079">
    <property type="entry name" value="MetalloPept_cat_dom_sf"/>
</dbReference>
<accession>A0ABY5Q8P6</accession>
<dbReference type="PRINTS" id="PR00786">
    <property type="entry name" value="NEPRILYSIN"/>
</dbReference>
<dbReference type="InterPro" id="IPR000718">
    <property type="entry name" value="Peptidase_M13"/>
</dbReference>
<feature type="domain" description="Peptidase M13 C-terminal" evidence="8">
    <location>
        <begin position="475"/>
        <end position="664"/>
    </location>
</feature>
<geneLocation type="plasmid" evidence="10 11">
    <name>psa3239</name>
</geneLocation>
<dbReference type="PROSITE" id="PS51885">
    <property type="entry name" value="NEPRILYSIN"/>
    <property type="match status" value="1"/>
</dbReference>